<keyword evidence="3" id="KW-1185">Reference proteome</keyword>
<dbReference type="OrthoDB" id="10666202at2759"/>
<sequence length="443" mass="49712">MTTLNIHWDTPRPSKDPSCNKVTDLLGRSHTSSTRESDAECEVSGTGRRFIKDRRQRGYPVDKALESRSPPAEIARGSRSFPLENVHVSRPATPKAAQHKGKDGENPCIELDMSRMSNVIAEMEHTFAHVESTRLSLENRRCDTGNYLSQIPAFTRTLLKRLYCMRDVYRLGTEKVFLSEAQQDAFFENLFKVCNIVEANMSTDGALVSDLLGQILRNTLYDVIVNFKENLPDCIYDLIEKRANSALCPEPRYTVVKRGTTTAKAPTPNCIPSAQTGDPDANKFSTSAKEISGVFPPAACCETMVTQKIKWPLLNTTDLETLKKEEQLHSLMAEIDTLLEDVGLSDRRTDGLTYEVIMGTDGTQEPEGKRQEKRKIPRDRVAVTKPCDRFATTASRDQVAAIREGVRTQKSAANSRVIKARKPKDEQFTDKFSEELDKLLNDC</sequence>
<dbReference type="EMBL" id="JAIWYP010000005">
    <property type="protein sequence ID" value="KAH3826577.1"/>
    <property type="molecule type" value="Genomic_DNA"/>
</dbReference>
<gene>
    <name evidence="2" type="ORF">DPMN_128486</name>
</gene>
<protein>
    <submittedName>
        <fullName evidence="2">Uncharacterized protein</fullName>
    </submittedName>
</protein>
<dbReference type="Proteomes" id="UP000828390">
    <property type="component" value="Unassembled WGS sequence"/>
</dbReference>
<organism evidence="2 3">
    <name type="scientific">Dreissena polymorpha</name>
    <name type="common">Zebra mussel</name>
    <name type="synonym">Mytilus polymorpha</name>
    <dbReference type="NCBI Taxonomy" id="45954"/>
    <lineage>
        <taxon>Eukaryota</taxon>
        <taxon>Metazoa</taxon>
        <taxon>Spiralia</taxon>
        <taxon>Lophotrochozoa</taxon>
        <taxon>Mollusca</taxon>
        <taxon>Bivalvia</taxon>
        <taxon>Autobranchia</taxon>
        <taxon>Heteroconchia</taxon>
        <taxon>Euheterodonta</taxon>
        <taxon>Imparidentia</taxon>
        <taxon>Neoheterodontei</taxon>
        <taxon>Myida</taxon>
        <taxon>Dreissenoidea</taxon>
        <taxon>Dreissenidae</taxon>
        <taxon>Dreissena</taxon>
    </lineage>
</organism>
<feature type="region of interest" description="Disordered" evidence="1">
    <location>
        <begin position="1"/>
        <end position="80"/>
    </location>
</feature>
<reference evidence="2" key="1">
    <citation type="journal article" date="2019" name="bioRxiv">
        <title>The Genome of the Zebra Mussel, Dreissena polymorpha: A Resource for Invasive Species Research.</title>
        <authorList>
            <person name="McCartney M.A."/>
            <person name="Auch B."/>
            <person name="Kono T."/>
            <person name="Mallez S."/>
            <person name="Zhang Y."/>
            <person name="Obille A."/>
            <person name="Becker A."/>
            <person name="Abrahante J.E."/>
            <person name="Garbe J."/>
            <person name="Badalamenti J.P."/>
            <person name="Herman A."/>
            <person name="Mangelson H."/>
            <person name="Liachko I."/>
            <person name="Sullivan S."/>
            <person name="Sone E.D."/>
            <person name="Koren S."/>
            <person name="Silverstein K.A.T."/>
            <person name="Beckman K.B."/>
            <person name="Gohl D.M."/>
        </authorList>
    </citation>
    <scope>NUCLEOTIDE SEQUENCE</scope>
    <source>
        <strain evidence="2">Duluth1</strain>
        <tissue evidence="2">Whole animal</tissue>
    </source>
</reference>
<evidence type="ECO:0000256" key="1">
    <source>
        <dbReference type="SAM" id="MobiDB-lite"/>
    </source>
</evidence>
<dbReference type="AlphaFoldDB" id="A0A9D4H787"/>
<reference evidence="2" key="2">
    <citation type="submission" date="2020-11" db="EMBL/GenBank/DDBJ databases">
        <authorList>
            <person name="McCartney M.A."/>
            <person name="Auch B."/>
            <person name="Kono T."/>
            <person name="Mallez S."/>
            <person name="Becker A."/>
            <person name="Gohl D.M."/>
            <person name="Silverstein K.A.T."/>
            <person name="Koren S."/>
            <person name="Bechman K.B."/>
            <person name="Herman A."/>
            <person name="Abrahante J.E."/>
            <person name="Garbe J."/>
        </authorList>
    </citation>
    <scope>NUCLEOTIDE SEQUENCE</scope>
    <source>
        <strain evidence="2">Duluth1</strain>
        <tissue evidence="2">Whole animal</tissue>
    </source>
</reference>
<evidence type="ECO:0000313" key="2">
    <source>
        <dbReference type="EMBL" id="KAH3826577.1"/>
    </source>
</evidence>
<accession>A0A9D4H787</accession>
<comment type="caution">
    <text evidence="2">The sequence shown here is derived from an EMBL/GenBank/DDBJ whole genome shotgun (WGS) entry which is preliminary data.</text>
</comment>
<evidence type="ECO:0000313" key="3">
    <source>
        <dbReference type="Proteomes" id="UP000828390"/>
    </source>
</evidence>
<proteinExistence type="predicted"/>
<name>A0A9D4H787_DREPO</name>